<comment type="caution">
    <text evidence="1">The sequence shown here is derived from an EMBL/GenBank/DDBJ whole genome shotgun (WGS) entry which is preliminary data.</text>
</comment>
<dbReference type="Proteomes" id="UP000195386">
    <property type="component" value="Unassembled WGS sequence"/>
</dbReference>
<gene>
    <name evidence="1" type="ORF">B5F97_02005</name>
</gene>
<organism evidence="1 2">
    <name type="scientific">Bacteroides clarus</name>
    <dbReference type="NCBI Taxonomy" id="626929"/>
    <lineage>
        <taxon>Bacteria</taxon>
        <taxon>Pseudomonadati</taxon>
        <taxon>Bacteroidota</taxon>
        <taxon>Bacteroidia</taxon>
        <taxon>Bacteroidales</taxon>
        <taxon>Bacteroidaceae</taxon>
        <taxon>Bacteroides</taxon>
    </lineage>
</organism>
<protein>
    <submittedName>
        <fullName evidence="1">Uncharacterized protein</fullName>
    </submittedName>
</protein>
<sequence>MRFLRFICSRIVIQLFIRIDKKTVIRIAIQIVFYLNSHLIKYVFRQAFIRLLIRLYIYKDV</sequence>
<evidence type="ECO:0000313" key="2">
    <source>
        <dbReference type="Proteomes" id="UP000195386"/>
    </source>
</evidence>
<dbReference type="EMBL" id="NFII01000001">
    <property type="protein sequence ID" value="OUO03209.1"/>
    <property type="molecule type" value="Genomic_DNA"/>
</dbReference>
<name>A0A1Y3Z3B1_9BACE</name>
<dbReference type="AlphaFoldDB" id="A0A1Y3Z3B1"/>
<reference evidence="2" key="1">
    <citation type="submission" date="2017-04" db="EMBL/GenBank/DDBJ databases">
        <title>Function of individual gut microbiota members based on whole genome sequencing of pure cultures obtained from chicken caecum.</title>
        <authorList>
            <person name="Medvecky M."/>
            <person name="Cejkova D."/>
            <person name="Polansky O."/>
            <person name="Karasova D."/>
            <person name="Kubasova T."/>
            <person name="Cizek A."/>
            <person name="Rychlik I."/>
        </authorList>
    </citation>
    <scope>NUCLEOTIDE SEQUENCE [LARGE SCALE GENOMIC DNA]</scope>
    <source>
        <strain evidence="2">An43</strain>
    </source>
</reference>
<evidence type="ECO:0000313" key="1">
    <source>
        <dbReference type="EMBL" id="OUO03209.1"/>
    </source>
</evidence>
<accession>A0A1Y3Z3B1</accession>
<proteinExistence type="predicted"/>